<dbReference type="EMBL" id="CAJVPY010008900">
    <property type="protein sequence ID" value="CAG8702115.1"/>
    <property type="molecule type" value="Genomic_DNA"/>
</dbReference>
<name>A0A9N9HRY2_9GLOM</name>
<evidence type="ECO:0000313" key="1">
    <source>
        <dbReference type="EMBL" id="CAG8702115.1"/>
    </source>
</evidence>
<keyword evidence="2" id="KW-1185">Reference proteome</keyword>
<reference evidence="1" key="1">
    <citation type="submission" date="2021-06" db="EMBL/GenBank/DDBJ databases">
        <authorList>
            <person name="Kallberg Y."/>
            <person name="Tangrot J."/>
            <person name="Rosling A."/>
        </authorList>
    </citation>
    <scope>NUCLEOTIDE SEQUENCE</scope>
    <source>
        <strain evidence="1">MA453B</strain>
    </source>
</reference>
<proteinExistence type="predicted"/>
<evidence type="ECO:0000313" key="2">
    <source>
        <dbReference type="Proteomes" id="UP000789405"/>
    </source>
</evidence>
<dbReference type="OrthoDB" id="2370130at2759"/>
<accession>A0A9N9HRY2</accession>
<dbReference type="AlphaFoldDB" id="A0A9N9HRY2"/>
<sequence length="153" mass="17752">MSTTPYLITDSSAESFFKNIQNSLQAAISSTKLNLKNSNKHDYKYSAKSNHSNKQRFRQKLNPVRKYIDKLNDKLSDKVFKVCKICNNKWVEEISISTVKSHFKSKHPLIFKDLQQNSLKIRSGCQSSNRKVLVQFDLLIDAQTEKYGRLSLY</sequence>
<organism evidence="1 2">
    <name type="scientific">Dentiscutata erythropus</name>
    <dbReference type="NCBI Taxonomy" id="1348616"/>
    <lineage>
        <taxon>Eukaryota</taxon>
        <taxon>Fungi</taxon>
        <taxon>Fungi incertae sedis</taxon>
        <taxon>Mucoromycota</taxon>
        <taxon>Glomeromycotina</taxon>
        <taxon>Glomeromycetes</taxon>
        <taxon>Diversisporales</taxon>
        <taxon>Gigasporaceae</taxon>
        <taxon>Dentiscutata</taxon>
    </lineage>
</organism>
<gene>
    <name evidence="1" type="ORF">DERYTH_LOCUS13054</name>
</gene>
<protein>
    <submittedName>
        <fullName evidence="1">16470_t:CDS:1</fullName>
    </submittedName>
</protein>
<comment type="caution">
    <text evidence="1">The sequence shown here is derived from an EMBL/GenBank/DDBJ whole genome shotgun (WGS) entry which is preliminary data.</text>
</comment>
<dbReference type="Proteomes" id="UP000789405">
    <property type="component" value="Unassembled WGS sequence"/>
</dbReference>